<keyword evidence="3" id="KW-0325">Glycoprotein</keyword>
<dbReference type="AlphaFoldDB" id="A0AAD9NS31"/>
<evidence type="ECO:0000256" key="3">
    <source>
        <dbReference type="ARBA" id="ARBA00023180"/>
    </source>
</evidence>
<dbReference type="GO" id="GO:0005886">
    <property type="term" value="C:plasma membrane"/>
    <property type="evidence" value="ECO:0007669"/>
    <property type="project" value="TreeGrafter"/>
</dbReference>
<keyword evidence="1" id="KW-0031">Aminopeptidase</keyword>
<protein>
    <recommendedName>
        <fullName evidence="4">Peptidase S9 prolyl oligopeptidase catalytic domain-containing protein</fullName>
    </recommendedName>
</protein>
<dbReference type="InterPro" id="IPR050278">
    <property type="entry name" value="Serine_Prot_S9B/DPPIV"/>
</dbReference>
<dbReference type="Gene3D" id="2.140.10.30">
    <property type="entry name" value="Dipeptidylpeptidase IV, N-terminal domain"/>
    <property type="match status" value="1"/>
</dbReference>
<dbReference type="PANTHER" id="PTHR11731">
    <property type="entry name" value="PROTEASE FAMILY S9B,C DIPEPTIDYL-PEPTIDASE IV-RELATED"/>
    <property type="match status" value="1"/>
</dbReference>
<dbReference type="GO" id="GO:0008239">
    <property type="term" value="F:dipeptidyl-peptidase activity"/>
    <property type="evidence" value="ECO:0007669"/>
    <property type="project" value="TreeGrafter"/>
</dbReference>
<dbReference type="GO" id="GO:0008236">
    <property type="term" value="F:serine-type peptidase activity"/>
    <property type="evidence" value="ECO:0007669"/>
    <property type="project" value="UniProtKB-KW"/>
</dbReference>
<keyword evidence="6" id="KW-1185">Reference proteome</keyword>
<dbReference type="EMBL" id="JAODUO010000534">
    <property type="protein sequence ID" value="KAK2178658.1"/>
    <property type="molecule type" value="Genomic_DNA"/>
</dbReference>
<evidence type="ECO:0000256" key="1">
    <source>
        <dbReference type="ARBA" id="ARBA00022438"/>
    </source>
</evidence>
<accession>A0AAD9NS31</accession>
<keyword evidence="2" id="KW-0720">Serine protease</keyword>
<evidence type="ECO:0000313" key="5">
    <source>
        <dbReference type="EMBL" id="KAK2178658.1"/>
    </source>
</evidence>
<comment type="caution">
    <text evidence="5">The sequence shown here is derived from an EMBL/GenBank/DDBJ whole genome shotgun (WGS) entry which is preliminary data.</text>
</comment>
<dbReference type="GO" id="GO:0004177">
    <property type="term" value="F:aminopeptidase activity"/>
    <property type="evidence" value="ECO:0007669"/>
    <property type="project" value="UniProtKB-KW"/>
</dbReference>
<gene>
    <name evidence="5" type="ORF">NP493_536g01001</name>
</gene>
<dbReference type="Pfam" id="PF00326">
    <property type="entry name" value="Peptidase_S9"/>
    <property type="match status" value="1"/>
</dbReference>
<reference evidence="5" key="1">
    <citation type="journal article" date="2023" name="Mol. Biol. Evol.">
        <title>Third-Generation Sequencing Reveals the Adaptive Role of the Epigenome in Three Deep-Sea Polychaetes.</title>
        <authorList>
            <person name="Perez M."/>
            <person name="Aroh O."/>
            <person name="Sun Y."/>
            <person name="Lan Y."/>
            <person name="Juniper S.K."/>
            <person name="Young C.R."/>
            <person name="Angers B."/>
            <person name="Qian P.Y."/>
        </authorList>
    </citation>
    <scope>NUCLEOTIDE SEQUENCE</scope>
    <source>
        <strain evidence="5">R07B-5</strain>
    </source>
</reference>
<dbReference type="Proteomes" id="UP001209878">
    <property type="component" value="Unassembled WGS sequence"/>
</dbReference>
<dbReference type="InterPro" id="IPR029058">
    <property type="entry name" value="AB_hydrolase_fold"/>
</dbReference>
<feature type="domain" description="Peptidase S9 prolyl oligopeptidase catalytic" evidence="4">
    <location>
        <begin position="119"/>
        <end position="318"/>
    </location>
</feature>
<proteinExistence type="predicted"/>
<sequence>MTCDLGEDCQYVSVSFGYNCEFYILHCLGPGVPYSILRSTRTDLNMVLEDNADLKEHLEQKAISKPEYSLVDTHDGAKVWVRVFLPPTLNKEHIVIYPLLVHVYGGPGSQQVTFRFRLGWDAYLSSSQKIIIVQVDGRGSGARGQKYLHSIYKQLGTLEVQDQITAVRNLTNTYPFIDKERCAIWGWSYGGFVTSHVMGDPSKVITCGIAVAPVTDWRYYDSAYSEKYMGLAADNFRGYDNANVSRKAANIRGKNLMLIHGTADDNVHFQHTAQFIRALMEADVDFRVHVYTDKKHSIAGGNTRKHLYRTMTRYLQRHCWNGGVPRDRTKS</sequence>
<dbReference type="GO" id="GO:0006508">
    <property type="term" value="P:proteolysis"/>
    <property type="evidence" value="ECO:0007669"/>
    <property type="project" value="InterPro"/>
</dbReference>
<keyword evidence="1" id="KW-0645">Protease</keyword>
<dbReference type="Gene3D" id="3.40.50.1820">
    <property type="entry name" value="alpha/beta hydrolase"/>
    <property type="match status" value="1"/>
</dbReference>
<evidence type="ECO:0000313" key="6">
    <source>
        <dbReference type="Proteomes" id="UP001209878"/>
    </source>
</evidence>
<name>A0AAD9NS31_RIDPI</name>
<dbReference type="SUPFAM" id="SSF53474">
    <property type="entry name" value="alpha/beta-Hydrolases"/>
    <property type="match status" value="1"/>
</dbReference>
<evidence type="ECO:0000259" key="4">
    <source>
        <dbReference type="Pfam" id="PF00326"/>
    </source>
</evidence>
<dbReference type="PANTHER" id="PTHR11731:SF200">
    <property type="entry name" value="DIPEPTIDYL PEPTIDASE 10, ISOFORM B"/>
    <property type="match status" value="1"/>
</dbReference>
<dbReference type="InterPro" id="IPR001375">
    <property type="entry name" value="Peptidase_S9_cat"/>
</dbReference>
<keyword evidence="1" id="KW-0378">Hydrolase</keyword>
<dbReference type="FunFam" id="3.40.50.1820:FF:000003">
    <property type="entry name" value="Dipeptidyl peptidase 4"/>
    <property type="match status" value="1"/>
</dbReference>
<organism evidence="5 6">
    <name type="scientific">Ridgeia piscesae</name>
    <name type="common">Tubeworm</name>
    <dbReference type="NCBI Taxonomy" id="27915"/>
    <lineage>
        <taxon>Eukaryota</taxon>
        <taxon>Metazoa</taxon>
        <taxon>Spiralia</taxon>
        <taxon>Lophotrochozoa</taxon>
        <taxon>Annelida</taxon>
        <taxon>Polychaeta</taxon>
        <taxon>Sedentaria</taxon>
        <taxon>Canalipalpata</taxon>
        <taxon>Sabellida</taxon>
        <taxon>Siboglinidae</taxon>
        <taxon>Ridgeia</taxon>
    </lineage>
</organism>
<evidence type="ECO:0000256" key="2">
    <source>
        <dbReference type="ARBA" id="ARBA00022825"/>
    </source>
</evidence>